<evidence type="ECO:0000313" key="1">
    <source>
        <dbReference type="EMBL" id="KZV99449.1"/>
    </source>
</evidence>
<dbReference type="InParanoid" id="A0A166BAL3"/>
<dbReference type="AlphaFoldDB" id="A0A166BAL3"/>
<dbReference type="OrthoDB" id="2691851at2759"/>
<dbReference type="STRING" id="1314781.A0A166BAL3"/>
<proteinExistence type="predicted"/>
<dbReference type="EMBL" id="KV425909">
    <property type="protein sequence ID" value="KZV99449.1"/>
    <property type="molecule type" value="Genomic_DNA"/>
</dbReference>
<protein>
    <submittedName>
        <fullName evidence="1">Uncharacterized protein</fullName>
    </submittedName>
</protein>
<reference evidence="1 2" key="1">
    <citation type="journal article" date="2016" name="Mol. Biol. Evol.">
        <title>Comparative Genomics of Early-Diverging Mushroom-Forming Fungi Provides Insights into the Origins of Lignocellulose Decay Capabilities.</title>
        <authorList>
            <person name="Nagy L.G."/>
            <person name="Riley R."/>
            <person name="Tritt A."/>
            <person name="Adam C."/>
            <person name="Daum C."/>
            <person name="Floudas D."/>
            <person name="Sun H."/>
            <person name="Yadav J.S."/>
            <person name="Pangilinan J."/>
            <person name="Larsson K.H."/>
            <person name="Matsuura K."/>
            <person name="Barry K."/>
            <person name="Labutti K."/>
            <person name="Kuo R."/>
            <person name="Ohm R.A."/>
            <person name="Bhattacharya S.S."/>
            <person name="Shirouzu T."/>
            <person name="Yoshinaga Y."/>
            <person name="Martin F.M."/>
            <person name="Grigoriev I.V."/>
            <person name="Hibbett D.S."/>
        </authorList>
    </citation>
    <scope>NUCLEOTIDE SEQUENCE [LARGE SCALE GENOMIC DNA]</scope>
    <source>
        <strain evidence="1 2">HHB12029</strain>
    </source>
</reference>
<accession>A0A166BAL3</accession>
<evidence type="ECO:0000313" key="2">
    <source>
        <dbReference type="Proteomes" id="UP000077266"/>
    </source>
</evidence>
<gene>
    <name evidence="1" type="ORF">EXIGLDRAFT_605685</name>
</gene>
<name>A0A166BAL3_EXIGL</name>
<sequence>MVQKQNKLQVVRTHLRRSDLQARNDVRTLMRRNTALNTHQRFIRFVASKNVAQLGSAIAVSVRNGFGINGLFEKVIDLYEERYMPKGFSQDDYDLMAMVYGMGGRSAAIVVAHALGKPSIRALKRHRNCLPIEASAGYPTRAEVSRNLDAAFPRIIADLMPSSKGIVGVVAMVDEVCIEPRSRYHPGKNVIYGPCREHSRGYSLEFNSLDDANVLWDAIIAEKVHLGTEATVFALGPLLGETGAYTARPIHISASCKRETAPQHARLLETVLNTTTSHAKMEGSRIYSVATDGESKRGSALSSICLVQELDEDAEYYPELADIPLLNTLCGKDGITLDKDYKHLWKRLRKPLLSDSGVNVLGTLVTSDALKLHLTDCGHGSKIHSWFNPTDKQDVPVTIELFSAIMNLPPPAEGSEPGYARMRRAIQLLGVLYGCLIKPYTVPSYSLSDQLKDLSEAVHLIIPMYQHGRGSFMCLQSLADIMHAIKNVIFTVAKAKVDFPDNPLYIILLGTDRLEVLFGKLRTMIGSDANMDLYQAETRMTAAVECAEIAVKHPDWVKGIARRLRVPVLDASGQLSHVIDHVSPRCWTGDLSVRGVSIRTCWSVGRSRAVELLRAFDLDAEAIFRDMEAKGHDMLHPLGRPLFKEDMRGTDDVLEQFDVRWLTTLFGIILT</sequence>
<keyword evidence="2" id="KW-1185">Reference proteome</keyword>
<organism evidence="1 2">
    <name type="scientific">Exidia glandulosa HHB12029</name>
    <dbReference type="NCBI Taxonomy" id="1314781"/>
    <lineage>
        <taxon>Eukaryota</taxon>
        <taxon>Fungi</taxon>
        <taxon>Dikarya</taxon>
        <taxon>Basidiomycota</taxon>
        <taxon>Agaricomycotina</taxon>
        <taxon>Agaricomycetes</taxon>
        <taxon>Auriculariales</taxon>
        <taxon>Exidiaceae</taxon>
        <taxon>Exidia</taxon>
    </lineage>
</organism>
<dbReference type="Proteomes" id="UP000077266">
    <property type="component" value="Unassembled WGS sequence"/>
</dbReference>